<evidence type="ECO:0000259" key="2">
    <source>
        <dbReference type="Pfam" id="PF24458"/>
    </source>
</evidence>
<sequence>MCVSVHHSQAVGAPTGDMADDAGPNDDTAADRATEPEPSATATSARSSNAENSFQSTYAWSPDEASCAECGGSVAARWRDDGDLVCAACKSW</sequence>
<name>M0MIY1_9EURY</name>
<dbReference type="AlphaFoldDB" id="M0MIY1"/>
<reference evidence="3 4" key="1">
    <citation type="journal article" date="2014" name="PLoS Genet.">
        <title>Phylogenetically driven sequencing of extremely halophilic archaea reveals strategies for static and dynamic osmo-response.</title>
        <authorList>
            <person name="Becker E.A."/>
            <person name="Seitzer P.M."/>
            <person name="Tritt A."/>
            <person name="Larsen D."/>
            <person name="Krusor M."/>
            <person name="Yao A.I."/>
            <person name="Wu D."/>
            <person name="Madern D."/>
            <person name="Eisen J.A."/>
            <person name="Darling A.E."/>
            <person name="Facciotti M.T."/>
        </authorList>
    </citation>
    <scope>NUCLEOTIDE SEQUENCE [LARGE SCALE GENOMIC DNA]</scope>
    <source>
        <strain evidence="3 4">DSM 5350</strain>
    </source>
</reference>
<feature type="domain" description="DUF7573" evidence="2">
    <location>
        <begin position="55"/>
        <end position="92"/>
    </location>
</feature>
<organism evidence="3 4">
    <name type="scientific">Halococcus saccharolyticus DSM 5350</name>
    <dbReference type="NCBI Taxonomy" id="1227455"/>
    <lineage>
        <taxon>Archaea</taxon>
        <taxon>Methanobacteriati</taxon>
        <taxon>Methanobacteriota</taxon>
        <taxon>Stenosarchaea group</taxon>
        <taxon>Halobacteria</taxon>
        <taxon>Halobacteriales</taxon>
        <taxon>Halococcaceae</taxon>
        <taxon>Halococcus</taxon>
    </lineage>
</organism>
<comment type="caution">
    <text evidence="3">The sequence shown here is derived from an EMBL/GenBank/DDBJ whole genome shotgun (WGS) entry which is preliminary data.</text>
</comment>
<dbReference type="InterPro" id="IPR055995">
    <property type="entry name" value="DUF7573"/>
</dbReference>
<feature type="region of interest" description="Disordered" evidence="1">
    <location>
        <begin position="1"/>
        <end position="56"/>
    </location>
</feature>
<accession>M0MIY1</accession>
<dbReference type="STRING" id="1227455.C449_06800"/>
<gene>
    <name evidence="3" type="ORF">C449_06800</name>
</gene>
<evidence type="ECO:0000313" key="3">
    <source>
        <dbReference type="EMBL" id="EMA45313.1"/>
    </source>
</evidence>
<evidence type="ECO:0000313" key="4">
    <source>
        <dbReference type="Proteomes" id="UP000011669"/>
    </source>
</evidence>
<dbReference type="InParanoid" id="M0MIY1"/>
<evidence type="ECO:0000256" key="1">
    <source>
        <dbReference type="SAM" id="MobiDB-lite"/>
    </source>
</evidence>
<feature type="compositionally biased region" description="Low complexity" evidence="1">
    <location>
        <begin position="36"/>
        <end position="53"/>
    </location>
</feature>
<dbReference type="Proteomes" id="UP000011669">
    <property type="component" value="Unassembled WGS sequence"/>
</dbReference>
<proteinExistence type="predicted"/>
<protein>
    <recommendedName>
        <fullName evidence="2">DUF7573 domain-containing protein</fullName>
    </recommendedName>
</protein>
<dbReference type="Pfam" id="PF24458">
    <property type="entry name" value="DUF7573"/>
    <property type="match status" value="1"/>
</dbReference>
<keyword evidence="4" id="KW-1185">Reference proteome</keyword>
<dbReference type="EMBL" id="AOMD01000018">
    <property type="protein sequence ID" value="EMA45313.1"/>
    <property type="molecule type" value="Genomic_DNA"/>
</dbReference>